<comment type="similarity">
    <text evidence="2">In the N-terminal section; belongs to the zinc metallo-hydrolase group 3 family.</text>
</comment>
<proteinExistence type="inferred from homology"/>
<dbReference type="AlphaFoldDB" id="A0A9D2SGK8"/>
<evidence type="ECO:0000256" key="2">
    <source>
        <dbReference type="ARBA" id="ARBA00007121"/>
    </source>
</evidence>
<evidence type="ECO:0000313" key="6">
    <source>
        <dbReference type="EMBL" id="HJC05420.1"/>
    </source>
</evidence>
<gene>
    <name evidence="6" type="ORF">H9704_04605</name>
</gene>
<dbReference type="InterPro" id="IPR036866">
    <property type="entry name" value="RibonucZ/Hydroxyglut_hydro"/>
</dbReference>
<reference evidence="6" key="1">
    <citation type="journal article" date="2021" name="PeerJ">
        <title>Extensive microbial diversity within the chicken gut microbiome revealed by metagenomics and culture.</title>
        <authorList>
            <person name="Gilroy R."/>
            <person name="Ravi A."/>
            <person name="Getino M."/>
            <person name="Pursley I."/>
            <person name="Horton D.L."/>
            <person name="Alikhan N.F."/>
            <person name="Baker D."/>
            <person name="Gharbi K."/>
            <person name="Hall N."/>
            <person name="Watson M."/>
            <person name="Adriaenssens E.M."/>
            <person name="Foster-Nyarko E."/>
            <person name="Jarju S."/>
            <person name="Secka A."/>
            <person name="Antonio M."/>
            <person name="Oren A."/>
            <person name="Chaudhuri R.R."/>
            <person name="La Ragione R."/>
            <person name="Hildebrand F."/>
            <person name="Pallen M.J."/>
        </authorList>
    </citation>
    <scope>NUCLEOTIDE SEQUENCE</scope>
    <source>
        <strain evidence="6">CHK180-15479</strain>
    </source>
</reference>
<dbReference type="PIRSF" id="PIRSF005243">
    <property type="entry name" value="ROO"/>
    <property type="match status" value="1"/>
</dbReference>
<dbReference type="SUPFAM" id="SSF52218">
    <property type="entry name" value="Flavoproteins"/>
    <property type="match status" value="1"/>
</dbReference>
<evidence type="ECO:0000313" key="7">
    <source>
        <dbReference type="Proteomes" id="UP000823910"/>
    </source>
</evidence>
<dbReference type="Gene3D" id="3.60.15.10">
    <property type="entry name" value="Ribonuclease Z/Hydroxyacylglutathione hydrolase-like"/>
    <property type="match status" value="1"/>
</dbReference>
<comment type="caution">
    <text evidence="6">The sequence shown here is derived from an EMBL/GenBank/DDBJ whole genome shotgun (WGS) entry which is preliminary data.</text>
</comment>
<sequence>MYCVKTIKEDLFWVGGTDRRLALFENAFPIPRGVSYNSYVLMDEKTVLFDTVDRAISQQFFENLEAVLNGRSLDYVVVDHMEPDHCATLGELVARYPDMQVVCNAKTVSVIKQFYNFDIDAKAVVVKEKDTLTTGKHTLTFVMAPMVHWPEVMVTYDMTDKILFSADAFGTFGAMNGNLFADEVNFERDWLDDARRYYTNIVGKFGPSVQTLLKKASALEIEMLCPLHGPVWRENIGWYVDKYLTWSSYAPEEKAVMIAYGSIYGNTENAANILACRLADLGVKNIAMYDVSSTHPSYLISEAFRCSHMVLASVTYNGGLFSYMEHFLSDLKAHGLQNRTVALIENGSWGILSGKIMGEALAGMKNMNVLEGTVSIKSSLKDGQEASLEALAKAVWESMQ</sequence>
<dbReference type="CDD" id="cd07709">
    <property type="entry name" value="flavodiiron_proteins_MBL-fold"/>
    <property type="match status" value="1"/>
</dbReference>
<dbReference type="InterPro" id="IPR051285">
    <property type="entry name" value="NADH_oxidoreductase_modular"/>
</dbReference>
<accession>A0A9D2SGK8</accession>
<dbReference type="InterPro" id="IPR029039">
    <property type="entry name" value="Flavoprotein-like_sf"/>
</dbReference>
<organism evidence="6 7">
    <name type="scientific">Candidatus Enterocloster excrementipullorum</name>
    <dbReference type="NCBI Taxonomy" id="2838559"/>
    <lineage>
        <taxon>Bacteria</taxon>
        <taxon>Bacillati</taxon>
        <taxon>Bacillota</taxon>
        <taxon>Clostridia</taxon>
        <taxon>Lachnospirales</taxon>
        <taxon>Lachnospiraceae</taxon>
        <taxon>Enterocloster</taxon>
    </lineage>
</organism>
<feature type="domain" description="Flavodoxin-like" evidence="5">
    <location>
        <begin position="256"/>
        <end position="396"/>
    </location>
</feature>
<dbReference type="SMART" id="SM00849">
    <property type="entry name" value="Lactamase_B"/>
    <property type="match status" value="1"/>
</dbReference>
<dbReference type="PANTHER" id="PTHR32145">
    <property type="entry name" value="DIFLAVIN FLAVOPROTEIN A 2-RELATED"/>
    <property type="match status" value="1"/>
</dbReference>
<reference evidence="6" key="2">
    <citation type="submission" date="2021-04" db="EMBL/GenBank/DDBJ databases">
        <authorList>
            <person name="Gilroy R."/>
        </authorList>
    </citation>
    <scope>NUCLEOTIDE SEQUENCE</scope>
    <source>
        <strain evidence="6">CHK180-15479</strain>
    </source>
</reference>
<dbReference type="InterPro" id="IPR045761">
    <property type="entry name" value="ODP_dom"/>
</dbReference>
<dbReference type="GO" id="GO:0009055">
    <property type="term" value="F:electron transfer activity"/>
    <property type="evidence" value="ECO:0007669"/>
    <property type="project" value="InterPro"/>
</dbReference>
<keyword evidence="4" id="KW-0249">Electron transport</keyword>
<dbReference type="PANTHER" id="PTHR32145:SF20">
    <property type="entry name" value="FLAVOPROTEIN"/>
    <property type="match status" value="1"/>
</dbReference>
<dbReference type="InterPro" id="IPR008254">
    <property type="entry name" value="Flavodoxin/NO_synth"/>
</dbReference>
<dbReference type="EMBL" id="DWWT01000017">
    <property type="protein sequence ID" value="HJC05420.1"/>
    <property type="molecule type" value="Genomic_DNA"/>
</dbReference>
<dbReference type="Gene3D" id="3.40.50.360">
    <property type="match status" value="1"/>
</dbReference>
<evidence type="ECO:0000259" key="5">
    <source>
        <dbReference type="PROSITE" id="PS50902"/>
    </source>
</evidence>
<protein>
    <submittedName>
        <fullName evidence="6">FprA family A-type flavoprotein</fullName>
    </submittedName>
</protein>
<keyword evidence="3" id="KW-0813">Transport</keyword>
<dbReference type="InterPro" id="IPR016440">
    <property type="entry name" value="Rubredoxin-O_OxRdtase"/>
</dbReference>
<dbReference type="SUPFAM" id="SSF56281">
    <property type="entry name" value="Metallo-hydrolase/oxidoreductase"/>
    <property type="match status" value="1"/>
</dbReference>
<dbReference type="GO" id="GO:0046872">
    <property type="term" value="F:metal ion binding"/>
    <property type="evidence" value="ECO:0007669"/>
    <property type="project" value="InterPro"/>
</dbReference>
<dbReference type="PROSITE" id="PS50902">
    <property type="entry name" value="FLAVODOXIN_LIKE"/>
    <property type="match status" value="1"/>
</dbReference>
<name>A0A9D2SGK8_9FIRM</name>
<dbReference type="GO" id="GO:0016651">
    <property type="term" value="F:oxidoreductase activity, acting on NAD(P)H"/>
    <property type="evidence" value="ECO:0007669"/>
    <property type="project" value="UniProtKB-ARBA"/>
</dbReference>
<evidence type="ECO:0000256" key="3">
    <source>
        <dbReference type="ARBA" id="ARBA00022448"/>
    </source>
</evidence>
<comment type="cofactor">
    <cofactor evidence="1">
        <name>Fe cation</name>
        <dbReference type="ChEBI" id="CHEBI:24875"/>
    </cofactor>
</comment>
<dbReference type="GO" id="GO:0010181">
    <property type="term" value="F:FMN binding"/>
    <property type="evidence" value="ECO:0007669"/>
    <property type="project" value="InterPro"/>
</dbReference>
<dbReference type="Proteomes" id="UP000823910">
    <property type="component" value="Unassembled WGS sequence"/>
</dbReference>
<dbReference type="Pfam" id="PF19583">
    <property type="entry name" value="ODP"/>
    <property type="match status" value="1"/>
</dbReference>
<dbReference type="InterPro" id="IPR001279">
    <property type="entry name" value="Metallo-B-lactamas"/>
</dbReference>
<evidence type="ECO:0000256" key="1">
    <source>
        <dbReference type="ARBA" id="ARBA00001962"/>
    </source>
</evidence>
<evidence type="ECO:0000256" key="4">
    <source>
        <dbReference type="ARBA" id="ARBA00022982"/>
    </source>
</evidence>